<dbReference type="EMBL" id="CP021255">
    <property type="protein sequence ID" value="AVD70963.1"/>
    <property type="molecule type" value="Genomic_DNA"/>
</dbReference>
<accession>A0A2L1GMR7</accession>
<keyword evidence="1" id="KW-0812">Transmembrane</keyword>
<gene>
    <name evidence="2" type="ORF">CAY53_05280</name>
</gene>
<dbReference type="OrthoDB" id="8780615at2"/>
<name>A0A2L1GMR7_9BACT</name>
<dbReference type="AlphaFoldDB" id="A0A2L1GMR7"/>
<keyword evidence="1" id="KW-1133">Transmembrane helix</keyword>
<organism evidence="2 3">
    <name type="scientific">Desulfobulbus oralis</name>
    <dbReference type="NCBI Taxonomy" id="1986146"/>
    <lineage>
        <taxon>Bacteria</taxon>
        <taxon>Pseudomonadati</taxon>
        <taxon>Thermodesulfobacteriota</taxon>
        <taxon>Desulfobulbia</taxon>
        <taxon>Desulfobulbales</taxon>
        <taxon>Desulfobulbaceae</taxon>
        <taxon>Desulfobulbus</taxon>
    </lineage>
</organism>
<feature type="transmembrane region" description="Helical" evidence="1">
    <location>
        <begin position="73"/>
        <end position="95"/>
    </location>
</feature>
<evidence type="ECO:0000313" key="3">
    <source>
        <dbReference type="Proteomes" id="UP000239867"/>
    </source>
</evidence>
<feature type="transmembrane region" description="Helical" evidence="1">
    <location>
        <begin position="21"/>
        <end position="39"/>
    </location>
</feature>
<evidence type="ECO:0000256" key="1">
    <source>
        <dbReference type="SAM" id="Phobius"/>
    </source>
</evidence>
<proteinExistence type="predicted"/>
<keyword evidence="3" id="KW-1185">Reference proteome</keyword>
<dbReference type="Proteomes" id="UP000239867">
    <property type="component" value="Chromosome"/>
</dbReference>
<evidence type="ECO:0000313" key="2">
    <source>
        <dbReference type="EMBL" id="AVD70963.1"/>
    </source>
</evidence>
<protein>
    <submittedName>
        <fullName evidence="2">Uncharacterized protein</fullName>
    </submittedName>
</protein>
<feature type="transmembrane region" description="Helical" evidence="1">
    <location>
        <begin position="45"/>
        <end position="61"/>
    </location>
</feature>
<reference evidence="2 3" key="1">
    <citation type="journal article" date="2018" name="MBio">
        <title>Insights into the evolution of host association through the isolation and characterization of a novel human periodontal pathobiont, Desulfobulbus oralis.</title>
        <authorList>
            <person name="Cross K.L."/>
            <person name="Chirania P."/>
            <person name="Xiong W."/>
            <person name="Beall C.J."/>
            <person name="Elkins J.G."/>
            <person name="Giannone R.J."/>
            <person name="Griffen A.L."/>
            <person name="Guss A.M."/>
            <person name="Hettich R.L."/>
            <person name="Joshi S.S."/>
            <person name="Mokrzan E.M."/>
            <person name="Martin R.K."/>
            <person name="Zhulin I.B."/>
            <person name="Leys E.J."/>
            <person name="Podar M."/>
        </authorList>
    </citation>
    <scope>NUCLEOTIDE SEQUENCE [LARGE SCALE GENOMIC DNA]</scope>
    <source>
        <strain evidence="2 3">ORNL</strain>
    </source>
</reference>
<dbReference type="RefSeq" id="WP_104936242.1">
    <property type="nucleotide sequence ID" value="NZ_CP021255.1"/>
</dbReference>
<keyword evidence="1" id="KW-0472">Membrane</keyword>
<dbReference type="KEGG" id="deo:CAY53_05280"/>
<sequence length="149" mass="16897">MTTQTAAPLISLRDYLRLWKLFTLACGVSILVFGAYRVGALDWDVPLSFLMALFTYIFAPISSRALVRRRWVWLPLALVGAWWSVDGVYWAYWSWKNPFVAASMRTANIPTSACLYCICACLWLHDGPLREAFPGKARNRSGQDDDAAR</sequence>